<keyword evidence="3" id="KW-0223">Dioxygenase</keyword>
<evidence type="ECO:0000313" key="4">
    <source>
        <dbReference type="Proteomes" id="UP001241747"/>
    </source>
</evidence>
<comment type="similarity">
    <text evidence="1">Belongs to the bacterial ring-hydroxylating dioxygenase beta subunit family.</text>
</comment>
<protein>
    <submittedName>
        <fullName evidence="3">3-phenylpropionate/cinnamic acid dioxygenase small subunit</fullName>
    </submittedName>
</protein>
<accession>A0ABU0LJM3</accession>
<proteinExistence type="inferred from homology"/>
<dbReference type="Proteomes" id="UP001241747">
    <property type="component" value="Unassembled WGS sequence"/>
</dbReference>
<dbReference type="InterPro" id="IPR000391">
    <property type="entry name" value="Rng_hydr_dOase-bsu"/>
</dbReference>
<reference evidence="3 4" key="1">
    <citation type="submission" date="2023-07" db="EMBL/GenBank/DDBJ databases">
        <title>Genomic Encyclopedia of Type Strains, Phase IV (KMG-IV): sequencing the most valuable type-strain genomes for metagenomic binning, comparative biology and taxonomic classification.</title>
        <authorList>
            <person name="Goeker M."/>
        </authorList>
    </citation>
    <scope>NUCLEOTIDE SEQUENCE [LARGE SCALE GENOMIC DNA]</scope>
    <source>
        <strain evidence="3 4">DSM 3770</strain>
    </source>
</reference>
<comment type="caution">
    <text evidence="3">The sequence shown here is derived from an EMBL/GenBank/DDBJ whole genome shotgun (WGS) entry which is preliminary data.</text>
</comment>
<evidence type="ECO:0000256" key="1">
    <source>
        <dbReference type="ARBA" id="ARBA00009570"/>
    </source>
</evidence>
<name>A0ABU0LJM3_XANAG</name>
<dbReference type="SUPFAM" id="SSF54427">
    <property type="entry name" value="NTF2-like"/>
    <property type="match status" value="1"/>
</dbReference>
<keyword evidence="2" id="KW-0560">Oxidoreductase</keyword>
<dbReference type="EMBL" id="JAUSVY010000016">
    <property type="protein sequence ID" value="MDQ0507315.1"/>
    <property type="molecule type" value="Genomic_DNA"/>
</dbReference>
<dbReference type="PANTHER" id="PTHR41534:SF2">
    <property type="entry name" value="3-PHENYLPROPIONATE_CINNAMIC ACID DIOXYGENASE SUBUNIT BETA"/>
    <property type="match status" value="1"/>
</dbReference>
<evidence type="ECO:0000256" key="2">
    <source>
        <dbReference type="ARBA" id="ARBA00023002"/>
    </source>
</evidence>
<dbReference type="PANTHER" id="PTHR41534">
    <property type="entry name" value="BLR3401 PROTEIN"/>
    <property type="match status" value="1"/>
</dbReference>
<organism evidence="3 4">
    <name type="scientific">Xanthobacter agilis</name>
    <dbReference type="NCBI Taxonomy" id="47492"/>
    <lineage>
        <taxon>Bacteria</taxon>
        <taxon>Pseudomonadati</taxon>
        <taxon>Pseudomonadota</taxon>
        <taxon>Alphaproteobacteria</taxon>
        <taxon>Hyphomicrobiales</taxon>
        <taxon>Xanthobacteraceae</taxon>
        <taxon>Xanthobacter</taxon>
    </lineage>
</organism>
<dbReference type="GO" id="GO:0051213">
    <property type="term" value="F:dioxygenase activity"/>
    <property type="evidence" value="ECO:0007669"/>
    <property type="project" value="UniProtKB-KW"/>
</dbReference>
<dbReference type="Pfam" id="PF00866">
    <property type="entry name" value="Ring_hydroxyl_B"/>
    <property type="match status" value="1"/>
</dbReference>
<sequence>MTAMTVSISNSAISLDEAITLIWTEADLLDRRDYESWLALWTREGHYVIPVDPDARDHVDTLNYAYDDADMRRMRVDRLVGGHAISSTPAARSVRILSRFRLMEAGPAHCVVHCAQHLVEYKFERQRLYAADVTYRLTRSDADLKLDEKVVRLINAGDALGSLSYLL</sequence>
<dbReference type="InterPro" id="IPR032710">
    <property type="entry name" value="NTF2-like_dom_sf"/>
</dbReference>
<dbReference type="RefSeq" id="WP_237347441.1">
    <property type="nucleotide sequence ID" value="NZ_JABWGX010000035.1"/>
</dbReference>
<keyword evidence="4" id="KW-1185">Reference proteome</keyword>
<gene>
    <name evidence="3" type="ORF">QOZ94_004138</name>
</gene>
<evidence type="ECO:0000313" key="3">
    <source>
        <dbReference type="EMBL" id="MDQ0507315.1"/>
    </source>
</evidence>
<dbReference type="Gene3D" id="3.10.450.50">
    <property type="match status" value="1"/>
</dbReference>